<feature type="transmembrane region" description="Helical" evidence="9">
    <location>
        <begin position="240"/>
        <end position="257"/>
    </location>
</feature>
<dbReference type="PANTHER" id="PTHR33908:SF3">
    <property type="entry name" value="UNDECAPRENYL PHOSPHATE-ALPHA-4-AMINO-4-DEOXY-L-ARABINOSE ARABINOSYL TRANSFERASE"/>
    <property type="match status" value="1"/>
</dbReference>
<feature type="transmembrane region" description="Helical" evidence="9">
    <location>
        <begin position="472"/>
        <end position="493"/>
    </location>
</feature>
<evidence type="ECO:0000313" key="12">
    <source>
        <dbReference type="EMBL" id="GLK14219.1"/>
    </source>
</evidence>
<dbReference type="InterPro" id="IPR056785">
    <property type="entry name" value="YkcA/B-like_C"/>
</dbReference>
<keyword evidence="13" id="KW-1185">Reference proteome</keyword>
<feature type="transmembrane region" description="Helical" evidence="9">
    <location>
        <begin position="360"/>
        <end position="378"/>
    </location>
</feature>
<feature type="transmembrane region" description="Helical" evidence="9">
    <location>
        <begin position="67"/>
        <end position="84"/>
    </location>
</feature>
<dbReference type="Pfam" id="PF13231">
    <property type="entry name" value="PMT_2"/>
    <property type="match status" value="1"/>
</dbReference>
<organism evidence="12 13">
    <name type="scientific">Streptosporangium carneum</name>
    <dbReference type="NCBI Taxonomy" id="47481"/>
    <lineage>
        <taxon>Bacteria</taxon>
        <taxon>Bacillati</taxon>
        <taxon>Actinomycetota</taxon>
        <taxon>Actinomycetes</taxon>
        <taxon>Streptosporangiales</taxon>
        <taxon>Streptosporangiaceae</taxon>
        <taxon>Streptosporangium</taxon>
    </lineage>
</organism>
<dbReference type="GO" id="GO:0016763">
    <property type="term" value="F:pentosyltransferase activity"/>
    <property type="evidence" value="ECO:0007669"/>
    <property type="project" value="TreeGrafter"/>
</dbReference>
<dbReference type="GO" id="GO:0005886">
    <property type="term" value="C:plasma membrane"/>
    <property type="evidence" value="ECO:0007669"/>
    <property type="project" value="UniProtKB-SubCell"/>
</dbReference>
<keyword evidence="2" id="KW-1003">Cell membrane</keyword>
<reference evidence="12" key="1">
    <citation type="journal article" date="2014" name="Int. J. Syst. Evol. Microbiol.">
        <title>Complete genome sequence of Corynebacterium casei LMG S-19264T (=DSM 44701T), isolated from a smear-ripened cheese.</title>
        <authorList>
            <consortium name="US DOE Joint Genome Institute (JGI-PGF)"/>
            <person name="Walter F."/>
            <person name="Albersmeier A."/>
            <person name="Kalinowski J."/>
            <person name="Ruckert C."/>
        </authorList>
    </citation>
    <scope>NUCLEOTIDE SEQUENCE</scope>
    <source>
        <strain evidence="12">VKM Ac-2007</strain>
    </source>
</reference>
<feature type="region of interest" description="Disordered" evidence="8">
    <location>
        <begin position="571"/>
        <end position="607"/>
    </location>
</feature>
<evidence type="ECO:0000256" key="7">
    <source>
        <dbReference type="ARBA" id="ARBA00023136"/>
    </source>
</evidence>
<proteinExistence type="predicted"/>
<evidence type="ECO:0000256" key="8">
    <source>
        <dbReference type="SAM" id="MobiDB-lite"/>
    </source>
</evidence>
<evidence type="ECO:0000313" key="13">
    <source>
        <dbReference type="Proteomes" id="UP001143474"/>
    </source>
</evidence>
<keyword evidence="5 9" id="KW-0812">Transmembrane</keyword>
<evidence type="ECO:0000256" key="4">
    <source>
        <dbReference type="ARBA" id="ARBA00022679"/>
    </source>
</evidence>
<feature type="domain" description="Glycosyltransferase RgtA/B/C/D-like" evidence="10">
    <location>
        <begin position="121"/>
        <end position="283"/>
    </location>
</feature>
<sequence length="732" mass="74285">MTALEHGSSHAEGATPAEATGTADGATAATEGRENARPRGRKGDGPRAAARRAVLGAPGDPRWARPALWAVLALAAVLHLWALGRNGHANSYYSAAILSGTQSWKAFFFGALDAGSFITVDKPPFALWVMGLSARILGFGTWSMLLPQAVAGVAAVGVVHSAVRRALPGSAGHAAGLVAALVMTLTPITVAINRDNNPDTVLVLLLVLAAWCCQEAIRTGRTRTLALSAVLVGLAFNTKMLQAYLVLPAFAVVYLAMAPGTVPRRLGRLLTAGVALVVSSAWWMVVVDLWPAASRPYVGGSTDNSVWDLVIGYNGLGRVLGQNFGGGGGGDGRGGFGGGAGFGGESGAGRLFNDIMAGQISWLLPFAVIALVAGLILVARRPLRQTRVALLLWGGWLAVHYAVFSFSSGTFHPYYSTAMAPAVAALTGLGGVLMWRARGVSPAWAWVLPAGVAVTGAWSFTVLRRTPDFVPWLAWAVAAAAAAAVIGLLLTRLLRRPARWIAVAALVTGLVAGLAGPAAYALTPLGSAVNGTNPTAGPEGSGGFGGMRGPGGMPGGMPGGLPGEGFPQGGFPEGGFGGRDGQEGVPGDETRSRQGFPGGGMRGGPGGGLSEQAIAYLKKNMGGATWLVAVSSAQSASSAILSTGLPVIAMGGFTGGDPAMTVDRLKALVSSGELRHVIPGGGRGGPDAGGSEVSAWVQANCTAVTAAEYGGAQDGQSLYRCGRTTDATAEGY</sequence>
<dbReference type="RefSeq" id="WP_271222466.1">
    <property type="nucleotide sequence ID" value="NZ_BAAAVD010000013.1"/>
</dbReference>
<keyword evidence="4 12" id="KW-0808">Transferase</keyword>
<feature type="transmembrane region" description="Helical" evidence="9">
    <location>
        <begin position="414"/>
        <end position="435"/>
    </location>
</feature>
<dbReference type="Proteomes" id="UP001143474">
    <property type="component" value="Unassembled WGS sequence"/>
</dbReference>
<dbReference type="EMBL" id="BSEV01000030">
    <property type="protein sequence ID" value="GLK14219.1"/>
    <property type="molecule type" value="Genomic_DNA"/>
</dbReference>
<feature type="transmembrane region" description="Helical" evidence="9">
    <location>
        <begin position="136"/>
        <end position="159"/>
    </location>
</feature>
<dbReference type="InterPro" id="IPR038731">
    <property type="entry name" value="RgtA/B/C-like"/>
</dbReference>
<feature type="compositionally biased region" description="Gly residues" evidence="8">
    <location>
        <begin position="596"/>
        <end position="607"/>
    </location>
</feature>
<name>A0A9W6IAP3_9ACTN</name>
<dbReference type="AlphaFoldDB" id="A0A9W6IAP3"/>
<evidence type="ECO:0000259" key="11">
    <source>
        <dbReference type="Pfam" id="PF24878"/>
    </source>
</evidence>
<keyword evidence="7 9" id="KW-0472">Membrane</keyword>
<evidence type="ECO:0000256" key="5">
    <source>
        <dbReference type="ARBA" id="ARBA00022692"/>
    </source>
</evidence>
<feature type="region of interest" description="Disordered" evidence="8">
    <location>
        <begin position="532"/>
        <end position="554"/>
    </location>
</feature>
<feature type="transmembrane region" description="Helical" evidence="9">
    <location>
        <begin position="500"/>
        <end position="522"/>
    </location>
</feature>
<accession>A0A9W6IAP3</accession>
<evidence type="ECO:0000256" key="1">
    <source>
        <dbReference type="ARBA" id="ARBA00004651"/>
    </source>
</evidence>
<feature type="compositionally biased region" description="Basic and acidic residues" evidence="8">
    <location>
        <begin position="31"/>
        <end position="45"/>
    </location>
</feature>
<evidence type="ECO:0000256" key="3">
    <source>
        <dbReference type="ARBA" id="ARBA00022676"/>
    </source>
</evidence>
<feature type="transmembrane region" description="Helical" evidence="9">
    <location>
        <begin position="269"/>
        <end position="290"/>
    </location>
</feature>
<feature type="compositionally biased region" description="Gly residues" evidence="8">
    <location>
        <begin position="539"/>
        <end position="554"/>
    </location>
</feature>
<comment type="subcellular location">
    <subcellularLocation>
        <location evidence="1">Cell membrane</location>
        <topology evidence="1">Multi-pass membrane protein</topology>
    </subcellularLocation>
</comment>
<dbReference type="InterPro" id="IPR050297">
    <property type="entry name" value="LipidA_mod_glycosyltrf_83"/>
</dbReference>
<evidence type="ECO:0000256" key="6">
    <source>
        <dbReference type="ARBA" id="ARBA00022989"/>
    </source>
</evidence>
<evidence type="ECO:0000256" key="9">
    <source>
        <dbReference type="SAM" id="Phobius"/>
    </source>
</evidence>
<feature type="domain" description="Putative mannosyltransferase YkcA/B-like C-terminal" evidence="11">
    <location>
        <begin position="614"/>
        <end position="700"/>
    </location>
</feature>
<keyword evidence="6 9" id="KW-1133">Transmembrane helix</keyword>
<evidence type="ECO:0000256" key="2">
    <source>
        <dbReference type="ARBA" id="ARBA00022475"/>
    </source>
</evidence>
<feature type="compositionally biased region" description="Low complexity" evidence="8">
    <location>
        <begin position="11"/>
        <end position="30"/>
    </location>
</feature>
<feature type="region of interest" description="Disordered" evidence="8">
    <location>
        <begin position="1"/>
        <end position="49"/>
    </location>
</feature>
<dbReference type="Pfam" id="PF24878">
    <property type="entry name" value="YkcB_C"/>
    <property type="match status" value="1"/>
</dbReference>
<gene>
    <name evidence="12" type="ORF">GCM10017600_76310</name>
</gene>
<keyword evidence="3" id="KW-0328">Glycosyltransferase</keyword>
<dbReference type="PANTHER" id="PTHR33908">
    <property type="entry name" value="MANNOSYLTRANSFERASE YKCB-RELATED"/>
    <property type="match status" value="1"/>
</dbReference>
<feature type="transmembrane region" description="Helical" evidence="9">
    <location>
        <begin position="390"/>
        <end position="408"/>
    </location>
</feature>
<comment type="caution">
    <text evidence="12">The sequence shown here is derived from an EMBL/GenBank/DDBJ whole genome shotgun (WGS) entry which is preliminary data.</text>
</comment>
<feature type="transmembrane region" description="Helical" evidence="9">
    <location>
        <begin position="171"/>
        <end position="192"/>
    </location>
</feature>
<dbReference type="GO" id="GO:0009103">
    <property type="term" value="P:lipopolysaccharide biosynthetic process"/>
    <property type="evidence" value="ECO:0007669"/>
    <property type="project" value="UniProtKB-ARBA"/>
</dbReference>
<feature type="transmembrane region" description="Helical" evidence="9">
    <location>
        <begin position="442"/>
        <end position="460"/>
    </location>
</feature>
<reference evidence="12" key="2">
    <citation type="submission" date="2023-01" db="EMBL/GenBank/DDBJ databases">
        <authorList>
            <person name="Sun Q."/>
            <person name="Evtushenko L."/>
        </authorList>
    </citation>
    <scope>NUCLEOTIDE SEQUENCE</scope>
    <source>
        <strain evidence="12">VKM Ac-2007</strain>
    </source>
</reference>
<protein>
    <submittedName>
        <fullName evidence="12">Glycosyl transferase</fullName>
    </submittedName>
</protein>
<evidence type="ECO:0000259" key="10">
    <source>
        <dbReference type="Pfam" id="PF13231"/>
    </source>
</evidence>
<dbReference type="GO" id="GO:0010041">
    <property type="term" value="P:response to iron(III) ion"/>
    <property type="evidence" value="ECO:0007669"/>
    <property type="project" value="TreeGrafter"/>
</dbReference>